<evidence type="ECO:0000256" key="1">
    <source>
        <dbReference type="SAM" id="MobiDB-lite"/>
    </source>
</evidence>
<keyword evidence="2" id="KW-0472">Membrane</keyword>
<organism evidence="3 4">
    <name type="scientific">Methylophilus flavus</name>
    <dbReference type="NCBI Taxonomy" id="640084"/>
    <lineage>
        <taxon>Bacteria</taxon>
        <taxon>Pseudomonadati</taxon>
        <taxon>Pseudomonadota</taxon>
        <taxon>Betaproteobacteria</taxon>
        <taxon>Nitrosomonadales</taxon>
        <taxon>Methylophilaceae</taxon>
        <taxon>Methylophilus</taxon>
    </lineage>
</organism>
<keyword evidence="4" id="KW-1185">Reference proteome</keyword>
<gene>
    <name evidence="3" type="ORF">ACFQ2T_04835</name>
</gene>
<reference evidence="4" key="1">
    <citation type="journal article" date="2019" name="Int. J. Syst. Evol. Microbiol.">
        <title>The Global Catalogue of Microorganisms (GCM) 10K type strain sequencing project: providing services to taxonomists for standard genome sequencing and annotation.</title>
        <authorList>
            <consortium name="The Broad Institute Genomics Platform"/>
            <consortium name="The Broad Institute Genome Sequencing Center for Infectious Disease"/>
            <person name="Wu L."/>
            <person name="Ma J."/>
        </authorList>
    </citation>
    <scope>NUCLEOTIDE SEQUENCE [LARGE SCALE GENOMIC DNA]</scope>
    <source>
        <strain evidence="4">CCUG 58411</strain>
    </source>
</reference>
<evidence type="ECO:0000313" key="3">
    <source>
        <dbReference type="EMBL" id="MFD1121818.1"/>
    </source>
</evidence>
<keyword evidence="2" id="KW-1133">Transmembrane helix</keyword>
<evidence type="ECO:0000256" key="2">
    <source>
        <dbReference type="SAM" id="Phobius"/>
    </source>
</evidence>
<keyword evidence="2" id="KW-0812">Transmembrane</keyword>
<name>A0ABW3P9F9_9PROT</name>
<evidence type="ECO:0000313" key="4">
    <source>
        <dbReference type="Proteomes" id="UP001597206"/>
    </source>
</evidence>
<dbReference type="Proteomes" id="UP001597206">
    <property type="component" value="Unassembled WGS sequence"/>
</dbReference>
<dbReference type="EMBL" id="JBHTLN010000001">
    <property type="protein sequence ID" value="MFD1121818.1"/>
    <property type="molecule type" value="Genomic_DNA"/>
</dbReference>
<proteinExistence type="predicted"/>
<evidence type="ECO:0008006" key="5">
    <source>
        <dbReference type="Google" id="ProtNLM"/>
    </source>
</evidence>
<feature type="transmembrane region" description="Helical" evidence="2">
    <location>
        <begin position="12"/>
        <end position="30"/>
    </location>
</feature>
<accession>A0ABW3P9F9</accession>
<protein>
    <recommendedName>
        <fullName evidence="5">DUF2514 family protein</fullName>
    </recommendedName>
</protein>
<comment type="caution">
    <text evidence="3">The sequence shown here is derived from an EMBL/GenBank/DDBJ whole genome shotgun (WGS) entry which is preliminary data.</text>
</comment>
<sequence length="200" mass="21970">MFKIIGGFVLKHLPAIILAALIAIIAWQFYSITSERDKAIKDYTELKHALDIAKAENTGKLAELKAEGFRNKADQDKQHIADIQHIGTQYGRVINNDKATINRYRADISDKLRQQQAANSGNGMPKDDAGGLAGDDGNPAAIRLEEESPGFYKQAYSGAQQYIETLEQAGAVCAVDYNRCYAYAKSEQGRLGVESSDVIE</sequence>
<feature type="region of interest" description="Disordered" evidence="1">
    <location>
        <begin position="113"/>
        <end position="139"/>
    </location>
</feature>
<dbReference type="RefSeq" id="WP_379031243.1">
    <property type="nucleotide sequence ID" value="NZ_JBHTLN010000001.1"/>
</dbReference>